<dbReference type="RefSeq" id="WP_120487928.1">
    <property type="nucleotide sequence ID" value="NZ_OUNC01000023.1"/>
</dbReference>
<protein>
    <submittedName>
        <fullName evidence="1">Phage portal protein</fullName>
    </submittedName>
</protein>
<sequence>MKIIGVLASIKQALTRSKKSSVQFYNNSNYCSNYSNINALKNSDIFTAVHVLSSSIATAKIEKFLDNKITNDSIVKLFNSRPNDFMNAYDFKYVIAANMLLNGEAFVKINIDEDGSVDSLTFLNNSSVTIKTIEQDIIYSVSLKNETIDLTQSEILHFKYMTIDGFNCYSPLHSLVQELEISNRSNNFLTNFFKNASNSSGVLKMNFAKLNDEQKDEVRNSFEKLNSGSNNSGKIAIIDPSADYQQLKIPTEILDFLNSYTFTTKQVAKAFNLPIDRLGGENQHTSMNDSNNVYVTDTLIPFFSTLTSEIEFKLYDTNNLNFTIELKFNYQYLYDSDYSTKVKNYSYLVSNRIISANEAREKLGFDRVNDPTADELKESPNNKEVII</sequence>
<dbReference type="NCBIfam" id="TIGR01537">
    <property type="entry name" value="portal_HK97"/>
    <property type="match status" value="1"/>
</dbReference>
<reference evidence="2" key="1">
    <citation type="submission" date="2018-04" db="EMBL/GenBank/DDBJ databases">
        <authorList>
            <person name="Illikoud N."/>
        </authorList>
    </citation>
    <scope>NUCLEOTIDE SEQUENCE [LARGE SCALE GENOMIC DNA]</scope>
</reference>
<dbReference type="InterPro" id="IPR006944">
    <property type="entry name" value="Phage/GTA_portal"/>
</dbReference>
<dbReference type="AlphaFoldDB" id="A0A2X0QJW3"/>
<dbReference type="Proteomes" id="UP000270190">
    <property type="component" value="Unassembled WGS sequence"/>
</dbReference>
<proteinExistence type="predicted"/>
<dbReference type="InterPro" id="IPR006427">
    <property type="entry name" value="Portal_HK97"/>
</dbReference>
<accession>A0A2X0QJW3</accession>
<evidence type="ECO:0000313" key="2">
    <source>
        <dbReference type="Proteomes" id="UP000270190"/>
    </source>
</evidence>
<evidence type="ECO:0000313" key="1">
    <source>
        <dbReference type="EMBL" id="SPP28869.1"/>
    </source>
</evidence>
<gene>
    <name evidence="1" type="ORF">BTBSAS_30187</name>
</gene>
<name>A0A2X0QJW3_BROTH</name>
<dbReference type="Pfam" id="PF04860">
    <property type="entry name" value="Phage_portal"/>
    <property type="match status" value="1"/>
</dbReference>
<dbReference type="EMBL" id="OUNC01000023">
    <property type="protein sequence ID" value="SPP28869.1"/>
    <property type="molecule type" value="Genomic_DNA"/>
</dbReference>
<organism evidence="1 2">
    <name type="scientific">Brochothrix thermosphacta</name>
    <name type="common">Microbacterium thermosphactum</name>
    <dbReference type="NCBI Taxonomy" id="2756"/>
    <lineage>
        <taxon>Bacteria</taxon>
        <taxon>Bacillati</taxon>
        <taxon>Bacillota</taxon>
        <taxon>Bacilli</taxon>
        <taxon>Bacillales</taxon>
        <taxon>Listeriaceae</taxon>
        <taxon>Brochothrix</taxon>
    </lineage>
</organism>